<evidence type="ECO:0000313" key="2">
    <source>
        <dbReference type="Proteomes" id="UP001215598"/>
    </source>
</evidence>
<keyword evidence="2" id="KW-1185">Reference proteome</keyword>
<comment type="caution">
    <text evidence="1">The sequence shown here is derived from an EMBL/GenBank/DDBJ whole genome shotgun (WGS) entry which is preliminary data.</text>
</comment>
<evidence type="ECO:0000313" key="1">
    <source>
        <dbReference type="EMBL" id="KAJ7716425.1"/>
    </source>
</evidence>
<dbReference type="Proteomes" id="UP001215598">
    <property type="component" value="Unassembled WGS sequence"/>
</dbReference>
<dbReference type="EMBL" id="JARKIB010000291">
    <property type="protein sequence ID" value="KAJ7716425.1"/>
    <property type="molecule type" value="Genomic_DNA"/>
</dbReference>
<name>A0AAD7HBD0_9AGAR</name>
<reference evidence="1" key="1">
    <citation type="submission" date="2023-03" db="EMBL/GenBank/DDBJ databases">
        <title>Massive genome expansion in bonnet fungi (Mycena s.s.) driven by repeated elements and novel gene families across ecological guilds.</title>
        <authorList>
            <consortium name="Lawrence Berkeley National Laboratory"/>
            <person name="Harder C.B."/>
            <person name="Miyauchi S."/>
            <person name="Viragh M."/>
            <person name="Kuo A."/>
            <person name="Thoen E."/>
            <person name="Andreopoulos B."/>
            <person name="Lu D."/>
            <person name="Skrede I."/>
            <person name="Drula E."/>
            <person name="Henrissat B."/>
            <person name="Morin E."/>
            <person name="Kohler A."/>
            <person name="Barry K."/>
            <person name="LaButti K."/>
            <person name="Morin E."/>
            <person name="Salamov A."/>
            <person name="Lipzen A."/>
            <person name="Mereny Z."/>
            <person name="Hegedus B."/>
            <person name="Baldrian P."/>
            <person name="Stursova M."/>
            <person name="Weitz H."/>
            <person name="Taylor A."/>
            <person name="Grigoriev I.V."/>
            <person name="Nagy L.G."/>
            <person name="Martin F."/>
            <person name="Kauserud H."/>
        </authorList>
    </citation>
    <scope>NUCLEOTIDE SEQUENCE</scope>
    <source>
        <strain evidence="1">CBHHK182m</strain>
    </source>
</reference>
<organism evidence="1 2">
    <name type="scientific">Mycena metata</name>
    <dbReference type="NCBI Taxonomy" id="1033252"/>
    <lineage>
        <taxon>Eukaryota</taxon>
        <taxon>Fungi</taxon>
        <taxon>Dikarya</taxon>
        <taxon>Basidiomycota</taxon>
        <taxon>Agaricomycotina</taxon>
        <taxon>Agaricomycetes</taxon>
        <taxon>Agaricomycetidae</taxon>
        <taxon>Agaricales</taxon>
        <taxon>Marasmiineae</taxon>
        <taxon>Mycenaceae</taxon>
        <taxon>Mycena</taxon>
    </lineage>
</organism>
<proteinExistence type="predicted"/>
<sequence length="303" mass="33072">MPMPYAVPSHFSSTIMFRDFRSIYTWLSVVTLFGQSTTYTSSLPSERVPDLDVSRIRYNPARVPSSKNDSSERNEAHHAIAVLRAEAMEDNVEKMEMRPFFLPFAPRAGPGFWGTYQPHRCSHSHLCFPLPSLKHPQLLNWPKSSGVPLAKMASPQPASSIKAAAPLRMLYNSRPVCPRSMTPTPPLRGSSKPLWPLSSGSAAPPHITAPTPAWAPALPCHSRRIDLGSYRTAALLCGCLVPSVSIPQTPPSSSAPPCPPHGPFLGRHVSRNPSHPGILLPVGLLATYRAAARRITVFLPFAP</sequence>
<dbReference type="AlphaFoldDB" id="A0AAD7HBD0"/>
<gene>
    <name evidence="1" type="ORF">B0H16DRAFT_1801364</name>
</gene>
<protein>
    <submittedName>
        <fullName evidence="1">Uncharacterized protein</fullName>
    </submittedName>
</protein>
<accession>A0AAD7HBD0</accession>